<dbReference type="SMART" id="SM00732">
    <property type="entry name" value="YqgFc"/>
    <property type="match status" value="1"/>
</dbReference>
<evidence type="ECO:0000256" key="5">
    <source>
        <dbReference type="HAMAP-Rule" id="MF_00651"/>
    </source>
</evidence>
<proteinExistence type="inferred from homology"/>
<keyword evidence="1 5" id="KW-0963">Cytoplasm</keyword>
<dbReference type="Proteomes" id="UP000824202">
    <property type="component" value="Unassembled WGS sequence"/>
</dbReference>
<reference evidence="7" key="2">
    <citation type="submission" date="2021-04" db="EMBL/GenBank/DDBJ databases">
        <authorList>
            <person name="Gilroy R."/>
        </authorList>
    </citation>
    <scope>NUCLEOTIDE SEQUENCE</scope>
    <source>
        <strain evidence="7">23274</strain>
    </source>
</reference>
<dbReference type="HAMAP" id="MF_00651">
    <property type="entry name" value="Nuclease_YqgF"/>
    <property type="match status" value="1"/>
</dbReference>
<dbReference type="GO" id="GO:0016788">
    <property type="term" value="F:hydrolase activity, acting on ester bonds"/>
    <property type="evidence" value="ECO:0007669"/>
    <property type="project" value="UniProtKB-UniRule"/>
</dbReference>
<dbReference type="CDD" id="cd16964">
    <property type="entry name" value="YqgF"/>
    <property type="match status" value="1"/>
</dbReference>
<reference evidence="7" key="1">
    <citation type="journal article" date="2021" name="PeerJ">
        <title>Extensive microbial diversity within the chicken gut microbiome revealed by metagenomics and culture.</title>
        <authorList>
            <person name="Gilroy R."/>
            <person name="Ravi A."/>
            <person name="Getino M."/>
            <person name="Pursley I."/>
            <person name="Horton D.L."/>
            <person name="Alikhan N.F."/>
            <person name="Baker D."/>
            <person name="Gharbi K."/>
            <person name="Hall N."/>
            <person name="Watson M."/>
            <person name="Adriaenssens E.M."/>
            <person name="Foster-Nyarko E."/>
            <person name="Jarju S."/>
            <person name="Secka A."/>
            <person name="Antonio M."/>
            <person name="Oren A."/>
            <person name="Chaudhuri R.R."/>
            <person name="La Ragione R."/>
            <person name="Hildebrand F."/>
            <person name="Pallen M.J."/>
        </authorList>
    </citation>
    <scope>NUCLEOTIDE SEQUENCE</scope>
    <source>
        <strain evidence="7">23274</strain>
    </source>
</reference>
<dbReference type="NCBIfam" id="TIGR00250">
    <property type="entry name" value="RNAse_H_YqgF"/>
    <property type="match status" value="1"/>
</dbReference>
<accession>A0A9D2AB95</accession>
<comment type="function">
    <text evidence="5">Could be a nuclease involved in processing of the 5'-end of pre-16S rRNA.</text>
</comment>
<comment type="caution">
    <text evidence="7">The sequence shown here is derived from an EMBL/GenBank/DDBJ whole genome shotgun (WGS) entry which is preliminary data.</text>
</comment>
<dbReference type="InterPro" id="IPR006641">
    <property type="entry name" value="YqgF/RNaseH-like_dom"/>
</dbReference>
<evidence type="ECO:0000313" key="8">
    <source>
        <dbReference type="Proteomes" id="UP000824202"/>
    </source>
</evidence>
<dbReference type="PANTHER" id="PTHR33317">
    <property type="entry name" value="POLYNUCLEOTIDYL TRANSFERASE, RIBONUCLEASE H-LIKE SUPERFAMILY PROTEIN"/>
    <property type="match status" value="1"/>
</dbReference>
<dbReference type="PANTHER" id="PTHR33317:SF4">
    <property type="entry name" value="POLYNUCLEOTIDYL TRANSFERASE, RIBONUCLEASE H-LIKE SUPERFAMILY PROTEIN"/>
    <property type="match status" value="1"/>
</dbReference>
<dbReference type="InterPro" id="IPR037027">
    <property type="entry name" value="YqgF/RNaseH-like_dom_sf"/>
</dbReference>
<evidence type="ECO:0000256" key="2">
    <source>
        <dbReference type="ARBA" id="ARBA00022517"/>
    </source>
</evidence>
<comment type="similarity">
    <text evidence="5">Belongs to the YqgF HJR family.</text>
</comment>
<protein>
    <recommendedName>
        <fullName evidence="5">Putative pre-16S rRNA nuclease</fullName>
        <ecNumber evidence="5">3.1.-.-</ecNumber>
    </recommendedName>
</protein>
<comment type="subcellular location">
    <subcellularLocation>
        <location evidence="5">Cytoplasm</location>
    </subcellularLocation>
</comment>
<dbReference type="InterPro" id="IPR005227">
    <property type="entry name" value="YqgF"/>
</dbReference>
<evidence type="ECO:0000313" key="7">
    <source>
        <dbReference type="EMBL" id="HIX02502.1"/>
    </source>
</evidence>
<dbReference type="AlphaFoldDB" id="A0A9D2AB95"/>
<dbReference type="GO" id="GO:0004518">
    <property type="term" value="F:nuclease activity"/>
    <property type="evidence" value="ECO:0007669"/>
    <property type="project" value="UniProtKB-KW"/>
</dbReference>
<dbReference type="EMBL" id="DXFT01000001">
    <property type="protein sequence ID" value="HIX02502.1"/>
    <property type="molecule type" value="Genomic_DNA"/>
</dbReference>
<keyword evidence="3 5" id="KW-0540">Nuclease</keyword>
<dbReference type="GO" id="GO:0000967">
    <property type="term" value="P:rRNA 5'-end processing"/>
    <property type="evidence" value="ECO:0007669"/>
    <property type="project" value="UniProtKB-UniRule"/>
</dbReference>
<evidence type="ECO:0000256" key="3">
    <source>
        <dbReference type="ARBA" id="ARBA00022722"/>
    </source>
</evidence>
<evidence type="ECO:0000259" key="6">
    <source>
        <dbReference type="SMART" id="SM00732"/>
    </source>
</evidence>
<keyword evidence="2 5" id="KW-0690">Ribosome biogenesis</keyword>
<sequence>MGRILAIDYGTKRTGIAVSDPACIIATGLQTVPTHTLLQFLQEYVSHETVELFVVGHPKQMDNTDSANMRHITPFVASLKRKFPDIPVVLYDERFTSVLAHKALIEGGAKKKTRQDKALIDNISATLILTSYMEQQRNLRNK</sequence>
<keyword evidence="4 5" id="KW-0378">Hydrolase</keyword>
<dbReference type="GO" id="GO:0005829">
    <property type="term" value="C:cytosol"/>
    <property type="evidence" value="ECO:0007669"/>
    <property type="project" value="TreeGrafter"/>
</dbReference>
<organism evidence="7 8">
    <name type="scientific">Candidatus Odoribacter faecigallinarum</name>
    <dbReference type="NCBI Taxonomy" id="2838706"/>
    <lineage>
        <taxon>Bacteria</taxon>
        <taxon>Pseudomonadati</taxon>
        <taxon>Bacteroidota</taxon>
        <taxon>Bacteroidia</taxon>
        <taxon>Bacteroidales</taxon>
        <taxon>Odoribacteraceae</taxon>
        <taxon>Odoribacter</taxon>
    </lineage>
</organism>
<dbReference type="Pfam" id="PF03652">
    <property type="entry name" value="RuvX"/>
    <property type="match status" value="1"/>
</dbReference>
<evidence type="ECO:0000256" key="1">
    <source>
        <dbReference type="ARBA" id="ARBA00022490"/>
    </source>
</evidence>
<dbReference type="SUPFAM" id="SSF53098">
    <property type="entry name" value="Ribonuclease H-like"/>
    <property type="match status" value="1"/>
</dbReference>
<dbReference type="EC" id="3.1.-.-" evidence="5"/>
<dbReference type="Gene3D" id="3.30.420.140">
    <property type="entry name" value="YqgF/RNase H-like domain"/>
    <property type="match status" value="1"/>
</dbReference>
<feature type="domain" description="YqgF/RNase H-like" evidence="6">
    <location>
        <begin position="2"/>
        <end position="100"/>
    </location>
</feature>
<dbReference type="InterPro" id="IPR012337">
    <property type="entry name" value="RNaseH-like_sf"/>
</dbReference>
<gene>
    <name evidence="7" type="primary">ruvX</name>
    <name evidence="7" type="ORF">H9863_00070</name>
</gene>
<name>A0A9D2AB95_9BACT</name>
<evidence type="ECO:0000256" key="4">
    <source>
        <dbReference type="ARBA" id="ARBA00022801"/>
    </source>
</evidence>